<reference evidence="1 2" key="1">
    <citation type="journal article" date="2015" name="Proc. Natl. Acad. Sci. U.S.A.">
        <title>The resurrection genome of Boea hygrometrica: A blueprint for survival of dehydration.</title>
        <authorList>
            <person name="Xiao L."/>
            <person name="Yang G."/>
            <person name="Zhang L."/>
            <person name="Yang X."/>
            <person name="Zhao S."/>
            <person name="Ji Z."/>
            <person name="Zhou Q."/>
            <person name="Hu M."/>
            <person name="Wang Y."/>
            <person name="Chen M."/>
            <person name="Xu Y."/>
            <person name="Jin H."/>
            <person name="Xiao X."/>
            <person name="Hu G."/>
            <person name="Bao F."/>
            <person name="Hu Y."/>
            <person name="Wan P."/>
            <person name="Li L."/>
            <person name="Deng X."/>
            <person name="Kuang T."/>
            <person name="Xiang C."/>
            <person name="Zhu J.K."/>
            <person name="Oliver M.J."/>
            <person name="He Y."/>
        </authorList>
    </citation>
    <scope>NUCLEOTIDE SEQUENCE [LARGE SCALE GENOMIC DNA]</scope>
    <source>
        <strain evidence="2">cv. XS01</strain>
    </source>
</reference>
<dbReference type="Proteomes" id="UP000250235">
    <property type="component" value="Unassembled WGS sequence"/>
</dbReference>
<sequence length="594" mass="64353">MENPGMVSMFKSLTESGLQGFLGCPAVIYEASLIEFFENALVRDGVVINTVAGKLVEISEELFAETFELPVEGLTNLSEIPKDLVFYAKSIVSLTGEPSATIETIVDSVAEPVSETAVADVVNEGPSTTDDVDDIIQQVLTETAQIGADKEEIDGGADSIFFAVISVLHSFVQYSLFSGLSTADISSFVSTIAMDRTVLRDVQILQNLVSVSPNVQMVLDQRPFSSSTSDTSAMHFDETDTVATSPFLPTISTEVQDILAQLRASVAHIHVELLGHKDYVNKIRKTISLHIHVLERKLTERFDAYDRTYRVLFNNVCHDMRDHKNLLSLELKTETLNICCSKSRNLSLGSVISSFEPNRSADELLPRRGPRERRASGIGEHACIPASNEHLSKGAGDVSGEAPPMLKSAVHESKTRIYTVLGTKKTISSSCICPADGSQYYQSAVGLVFMESAVELAMETSRVKSVVCNQARAKLNQLEHAGSYSDQQEDSADEKRCVRYGMSCDDISLDVITISSWLSADGLALMMSSVTSSYSADGLSEQSQESAVSHTVEAVVHLRSLGVLTAAGCGIGSVHAVVRSNLLVEPSEEEEGEM</sequence>
<protein>
    <recommendedName>
        <fullName evidence="3">Dystroglycan-like</fullName>
    </recommendedName>
</protein>
<keyword evidence="2" id="KW-1185">Reference proteome</keyword>
<evidence type="ECO:0000313" key="1">
    <source>
        <dbReference type="EMBL" id="KZV54731.1"/>
    </source>
</evidence>
<dbReference type="AlphaFoldDB" id="A0A2Z7DCF5"/>
<dbReference type="EMBL" id="KQ989199">
    <property type="protein sequence ID" value="KZV54731.1"/>
    <property type="molecule type" value="Genomic_DNA"/>
</dbReference>
<evidence type="ECO:0000313" key="2">
    <source>
        <dbReference type="Proteomes" id="UP000250235"/>
    </source>
</evidence>
<name>A0A2Z7DCF5_9LAMI</name>
<accession>A0A2Z7DCF5</accession>
<proteinExistence type="predicted"/>
<gene>
    <name evidence="1" type="ORF">F511_42083</name>
</gene>
<evidence type="ECO:0008006" key="3">
    <source>
        <dbReference type="Google" id="ProtNLM"/>
    </source>
</evidence>
<organism evidence="1 2">
    <name type="scientific">Dorcoceras hygrometricum</name>
    <dbReference type="NCBI Taxonomy" id="472368"/>
    <lineage>
        <taxon>Eukaryota</taxon>
        <taxon>Viridiplantae</taxon>
        <taxon>Streptophyta</taxon>
        <taxon>Embryophyta</taxon>
        <taxon>Tracheophyta</taxon>
        <taxon>Spermatophyta</taxon>
        <taxon>Magnoliopsida</taxon>
        <taxon>eudicotyledons</taxon>
        <taxon>Gunneridae</taxon>
        <taxon>Pentapetalae</taxon>
        <taxon>asterids</taxon>
        <taxon>lamiids</taxon>
        <taxon>Lamiales</taxon>
        <taxon>Gesneriaceae</taxon>
        <taxon>Didymocarpoideae</taxon>
        <taxon>Trichosporeae</taxon>
        <taxon>Loxocarpinae</taxon>
        <taxon>Dorcoceras</taxon>
    </lineage>
</organism>